<evidence type="ECO:0000256" key="3">
    <source>
        <dbReference type="ARBA" id="ARBA00022729"/>
    </source>
</evidence>
<comment type="caution">
    <text evidence="10">The sequence shown here is derived from an EMBL/GenBank/DDBJ whole genome shotgun (WGS) entry which is preliminary data.</text>
</comment>
<gene>
    <name evidence="10" type="ORF">BV898_04264</name>
</gene>
<name>A0A1W0X2H6_HYPEX</name>
<evidence type="ECO:0000256" key="5">
    <source>
        <dbReference type="ARBA" id="ARBA00022807"/>
    </source>
</evidence>
<reference evidence="11" key="1">
    <citation type="submission" date="2017-01" db="EMBL/GenBank/DDBJ databases">
        <title>Comparative genomics of anhydrobiosis in the tardigrade Hypsibius dujardini.</title>
        <authorList>
            <person name="Yoshida Y."/>
            <person name="Koutsovoulos G."/>
            <person name="Laetsch D."/>
            <person name="Stevens L."/>
            <person name="Kumar S."/>
            <person name="Horikawa D."/>
            <person name="Ishino K."/>
            <person name="Komine S."/>
            <person name="Tomita M."/>
            <person name="Blaxter M."/>
            <person name="Arakawa K."/>
        </authorList>
    </citation>
    <scope>NUCLEOTIDE SEQUENCE [LARGE SCALE GENOMIC DNA]</scope>
    <source>
        <strain evidence="11">Z151</strain>
    </source>
</reference>
<evidence type="ECO:0000256" key="6">
    <source>
        <dbReference type="ARBA" id="ARBA00023145"/>
    </source>
</evidence>
<dbReference type="Pfam" id="PF00112">
    <property type="entry name" value="Peptidase_C1"/>
    <property type="match status" value="1"/>
</dbReference>
<dbReference type="SMART" id="SM00645">
    <property type="entry name" value="Pept_C1"/>
    <property type="match status" value="1"/>
</dbReference>
<dbReference type="PROSITE" id="PS00639">
    <property type="entry name" value="THIOL_PROTEASE_HIS"/>
    <property type="match status" value="1"/>
</dbReference>
<evidence type="ECO:0000256" key="2">
    <source>
        <dbReference type="ARBA" id="ARBA00022670"/>
    </source>
</evidence>
<keyword evidence="4" id="KW-0378">Hydrolase</keyword>
<evidence type="ECO:0000256" key="1">
    <source>
        <dbReference type="ARBA" id="ARBA00008455"/>
    </source>
</evidence>
<dbReference type="InterPro" id="IPR013128">
    <property type="entry name" value="Peptidase_C1A"/>
</dbReference>
<dbReference type="OrthoDB" id="640249at2759"/>
<keyword evidence="2" id="KW-0645">Protease</keyword>
<evidence type="ECO:0000313" key="10">
    <source>
        <dbReference type="EMBL" id="OQV21686.1"/>
    </source>
</evidence>
<evidence type="ECO:0000256" key="4">
    <source>
        <dbReference type="ARBA" id="ARBA00022801"/>
    </source>
</evidence>
<accession>A0A1W0X2H6</accession>
<dbReference type="PANTHER" id="PTHR12411">
    <property type="entry name" value="CYSTEINE PROTEASE FAMILY C1-RELATED"/>
    <property type="match status" value="1"/>
</dbReference>
<evidence type="ECO:0000256" key="7">
    <source>
        <dbReference type="ARBA" id="ARBA00023157"/>
    </source>
</evidence>
<evidence type="ECO:0000259" key="9">
    <source>
        <dbReference type="SMART" id="SM00645"/>
    </source>
</evidence>
<feature type="region of interest" description="Disordered" evidence="8">
    <location>
        <begin position="1"/>
        <end position="24"/>
    </location>
</feature>
<keyword evidence="7" id="KW-1015">Disulfide bond</keyword>
<dbReference type="GO" id="GO:0004197">
    <property type="term" value="F:cysteine-type endopeptidase activity"/>
    <property type="evidence" value="ECO:0007669"/>
    <property type="project" value="InterPro"/>
</dbReference>
<comment type="similarity">
    <text evidence="1">Belongs to the peptidase C1 family.</text>
</comment>
<evidence type="ECO:0000256" key="8">
    <source>
        <dbReference type="SAM" id="MobiDB-lite"/>
    </source>
</evidence>
<evidence type="ECO:0000313" key="11">
    <source>
        <dbReference type="Proteomes" id="UP000192578"/>
    </source>
</evidence>
<protein>
    <submittedName>
        <fullName evidence="10">Cathepsin B</fullName>
    </submittedName>
</protein>
<dbReference type="SUPFAM" id="SSF54001">
    <property type="entry name" value="Cysteine proteinases"/>
    <property type="match status" value="1"/>
</dbReference>
<keyword evidence="3" id="KW-0732">Signal</keyword>
<dbReference type="GO" id="GO:0006508">
    <property type="term" value="P:proteolysis"/>
    <property type="evidence" value="ECO:0007669"/>
    <property type="project" value="UniProtKB-KW"/>
</dbReference>
<proteinExistence type="inferred from homology"/>
<dbReference type="EMBL" id="MTYJ01000021">
    <property type="protein sequence ID" value="OQV21686.1"/>
    <property type="molecule type" value="Genomic_DNA"/>
</dbReference>
<dbReference type="PROSITE" id="PS00139">
    <property type="entry name" value="THIOL_PROTEASE_CYS"/>
    <property type="match status" value="1"/>
</dbReference>
<dbReference type="InterPro" id="IPR038765">
    <property type="entry name" value="Papain-like_cys_pep_sf"/>
</dbReference>
<dbReference type="Proteomes" id="UP000192578">
    <property type="component" value="Unassembled WGS sequence"/>
</dbReference>
<keyword evidence="11" id="KW-1185">Reference proteome</keyword>
<dbReference type="AlphaFoldDB" id="A0A1W0X2H6"/>
<organism evidence="10 11">
    <name type="scientific">Hypsibius exemplaris</name>
    <name type="common">Freshwater tardigrade</name>
    <dbReference type="NCBI Taxonomy" id="2072580"/>
    <lineage>
        <taxon>Eukaryota</taxon>
        <taxon>Metazoa</taxon>
        <taxon>Ecdysozoa</taxon>
        <taxon>Tardigrada</taxon>
        <taxon>Eutardigrada</taxon>
        <taxon>Parachela</taxon>
        <taxon>Hypsibioidea</taxon>
        <taxon>Hypsibiidae</taxon>
        <taxon>Hypsibius</taxon>
    </lineage>
</organism>
<dbReference type="CDD" id="cd02620">
    <property type="entry name" value="Peptidase_C1A_CathepsinB"/>
    <property type="match status" value="1"/>
</dbReference>
<dbReference type="InterPro" id="IPR000668">
    <property type="entry name" value="Peptidase_C1A_C"/>
</dbReference>
<keyword evidence="6" id="KW-0865">Zymogen</keyword>
<dbReference type="InterPro" id="IPR000169">
    <property type="entry name" value="Pept_cys_AS"/>
</dbReference>
<dbReference type="InterPro" id="IPR012599">
    <property type="entry name" value="Propeptide_C1A"/>
</dbReference>
<feature type="domain" description="Peptidase C1A papain C-terminal" evidence="9">
    <location>
        <begin position="155"/>
        <end position="403"/>
    </location>
</feature>
<dbReference type="PRINTS" id="PR00705">
    <property type="entry name" value="PAPAIN"/>
</dbReference>
<keyword evidence="5" id="KW-0788">Thiol protease</keyword>
<dbReference type="FunFam" id="3.90.70.10:FF:000031">
    <property type="entry name" value="Cathepsin B"/>
    <property type="match status" value="1"/>
</dbReference>
<dbReference type="Gene3D" id="3.90.70.10">
    <property type="entry name" value="Cysteine proteinases"/>
    <property type="match status" value="1"/>
</dbReference>
<dbReference type="InterPro" id="IPR025660">
    <property type="entry name" value="Pept_his_AS"/>
</dbReference>
<dbReference type="Pfam" id="PF08127">
    <property type="entry name" value="Propeptide_C1"/>
    <property type="match status" value="1"/>
</dbReference>
<sequence>MKSDAAIFKDGSTTPRPNGPDVHPSKDHHCPCRLSLSTSLPFHYGTSFCLLLYPGESMILYWGLTFGLWFLANTQLDLAEAAQKPPRKQFPLFQPFSSELINHINSINTTWRAGRSHLDSIPLHQVKRMCGVIPDPEGLYKLPTLLHSKQNYKDLPKDFDARVQWPNCPTIQEVRDQGACGSCWAFGATEAISDRICVQSGGKVNAHISAVDLVSCCHLCGFGCEGGFPGSAWSYWVRDGLVSGGNYDSKQGCRPYPIQSCEHHVNGSLSPCGTTVHTPSCTQKCIDGYNDTYKHDKHFGSKSYSVHSEPAQIQTEIFKNGPVEAAFTVYADFVNYKSGVYQHESGAELGGHAIKILGWGEENGTPYWLVVNSWNSDWGDQGFFKILRGSDHCGIESGVVAGMAKL</sequence>